<dbReference type="Pfam" id="PF00271">
    <property type="entry name" value="Helicase_C"/>
    <property type="match status" value="1"/>
</dbReference>
<dbReference type="GO" id="GO:0009378">
    <property type="term" value="F:four-way junction helicase activity"/>
    <property type="evidence" value="ECO:0007669"/>
    <property type="project" value="TreeGrafter"/>
</dbReference>
<protein>
    <recommendedName>
        <fullName evidence="5">DNA 3'-5' helicase</fullName>
        <ecNumber evidence="5">5.6.2.4</ecNumber>
    </recommendedName>
    <alternativeName>
        <fullName evidence="6">DNA 3'-5' helicase Q1</fullName>
    </alternativeName>
</protein>
<keyword evidence="9" id="KW-1185">Reference proteome</keyword>
<evidence type="ECO:0000313" key="8">
    <source>
        <dbReference type="EMBL" id="CAC5415647.1"/>
    </source>
</evidence>
<dbReference type="EC" id="5.6.2.4" evidence="5"/>
<dbReference type="Proteomes" id="UP000507470">
    <property type="component" value="Unassembled WGS sequence"/>
</dbReference>
<dbReference type="GO" id="GO:0043138">
    <property type="term" value="F:3'-5' DNA helicase activity"/>
    <property type="evidence" value="ECO:0007669"/>
    <property type="project" value="UniProtKB-EC"/>
</dbReference>
<keyword evidence="2" id="KW-0238">DNA-binding</keyword>
<evidence type="ECO:0000256" key="3">
    <source>
        <dbReference type="ARBA" id="ARBA00023235"/>
    </source>
</evidence>
<dbReference type="GO" id="GO:0003677">
    <property type="term" value="F:DNA binding"/>
    <property type="evidence" value="ECO:0007669"/>
    <property type="project" value="UniProtKB-KW"/>
</dbReference>
<dbReference type="PANTHER" id="PTHR13710:SF105">
    <property type="entry name" value="ATP-DEPENDENT DNA HELICASE Q1"/>
    <property type="match status" value="1"/>
</dbReference>
<organism evidence="8 9">
    <name type="scientific">Mytilus coruscus</name>
    <name type="common">Sea mussel</name>
    <dbReference type="NCBI Taxonomy" id="42192"/>
    <lineage>
        <taxon>Eukaryota</taxon>
        <taxon>Metazoa</taxon>
        <taxon>Spiralia</taxon>
        <taxon>Lophotrochozoa</taxon>
        <taxon>Mollusca</taxon>
        <taxon>Bivalvia</taxon>
        <taxon>Autobranchia</taxon>
        <taxon>Pteriomorphia</taxon>
        <taxon>Mytilida</taxon>
        <taxon>Mytiloidea</taxon>
        <taxon>Mytilidae</taxon>
        <taxon>Mytilinae</taxon>
        <taxon>Mytilus</taxon>
    </lineage>
</organism>
<accession>A0A6J8E5I8</accession>
<dbReference type="SMART" id="SM00490">
    <property type="entry name" value="HELICc"/>
    <property type="match status" value="1"/>
</dbReference>
<keyword evidence="3" id="KW-0413">Isomerase</keyword>
<gene>
    <name evidence="8" type="ORF">MCOR_48333</name>
</gene>
<evidence type="ECO:0000256" key="1">
    <source>
        <dbReference type="ARBA" id="ARBA00005446"/>
    </source>
</evidence>
<dbReference type="InterPro" id="IPR027417">
    <property type="entry name" value="P-loop_NTPase"/>
</dbReference>
<dbReference type="EMBL" id="CACVKT020008454">
    <property type="protein sequence ID" value="CAC5415647.1"/>
    <property type="molecule type" value="Genomic_DNA"/>
</dbReference>
<dbReference type="GO" id="GO:0005694">
    <property type="term" value="C:chromosome"/>
    <property type="evidence" value="ECO:0007669"/>
    <property type="project" value="TreeGrafter"/>
</dbReference>
<comment type="similarity">
    <text evidence="1">Belongs to the helicase family. RecQ subfamily.</text>
</comment>
<proteinExistence type="inferred from homology"/>
<dbReference type="InterPro" id="IPR001650">
    <property type="entry name" value="Helicase_C-like"/>
</dbReference>
<dbReference type="PANTHER" id="PTHR13710">
    <property type="entry name" value="DNA HELICASE RECQ FAMILY MEMBER"/>
    <property type="match status" value="1"/>
</dbReference>
<evidence type="ECO:0000256" key="6">
    <source>
        <dbReference type="ARBA" id="ARBA00044566"/>
    </source>
</evidence>
<evidence type="ECO:0000256" key="2">
    <source>
        <dbReference type="ARBA" id="ARBA00023125"/>
    </source>
</evidence>
<evidence type="ECO:0000313" key="9">
    <source>
        <dbReference type="Proteomes" id="UP000507470"/>
    </source>
</evidence>
<dbReference type="SUPFAM" id="SSF52540">
    <property type="entry name" value="P-loop containing nucleoside triphosphate hydrolases"/>
    <property type="match status" value="1"/>
</dbReference>
<dbReference type="OrthoDB" id="6142193at2759"/>
<evidence type="ECO:0000259" key="7">
    <source>
        <dbReference type="PROSITE" id="PS51194"/>
    </source>
</evidence>
<feature type="domain" description="Helicase C-terminal" evidence="7">
    <location>
        <begin position="1"/>
        <end position="137"/>
    </location>
</feature>
<dbReference type="GO" id="GO:0000724">
    <property type="term" value="P:double-strand break repair via homologous recombination"/>
    <property type="evidence" value="ECO:0007669"/>
    <property type="project" value="TreeGrafter"/>
</dbReference>
<dbReference type="AlphaFoldDB" id="A0A6J8E5I8"/>
<name>A0A6J8E5I8_MYTCO</name>
<reference evidence="8 9" key="1">
    <citation type="submission" date="2020-06" db="EMBL/GenBank/DDBJ databases">
        <authorList>
            <person name="Li R."/>
            <person name="Bekaert M."/>
        </authorList>
    </citation>
    <scope>NUCLEOTIDE SEQUENCE [LARGE SCALE GENOMIC DNA]</scope>
    <source>
        <strain evidence="9">wild</strain>
    </source>
</reference>
<sequence>MYANSINKVSKLYKYTTSEVPMSKSLVEMFHSETSDKNKKKIIEPMCQMSSDIRIVFATTALGMGIDVVACHSIIPYGSPRSILDLVQEIGRVGRDNANSVAILLHNSIHLRSFNKEVMTVFTTNICRRQVLMSNFLKDTELEELAKRGNKHTCCDNCAKNCSCGGL</sequence>
<dbReference type="Gene3D" id="3.40.50.300">
    <property type="entry name" value="P-loop containing nucleotide triphosphate hydrolases"/>
    <property type="match status" value="1"/>
</dbReference>
<dbReference type="PROSITE" id="PS51194">
    <property type="entry name" value="HELICASE_CTER"/>
    <property type="match status" value="1"/>
</dbReference>
<evidence type="ECO:0000256" key="4">
    <source>
        <dbReference type="ARBA" id="ARBA00034617"/>
    </source>
</evidence>
<dbReference type="GO" id="GO:0005737">
    <property type="term" value="C:cytoplasm"/>
    <property type="evidence" value="ECO:0007669"/>
    <property type="project" value="TreeGrafter"/>
</dbReference>
<comment type="catalytic activity">
    <reaction evidence="4">
        <text>Couples ATP hydrolysis with the unwinding of duplex DNA by translocating in the 3'-5' direction.</text>
        <dbReference type="EC" id="5.6.2.4"/>
    </reaction>
</comment>
<evidence type="ECO:0000256" key="5">
    <source>
        <dbReference type="ARBA" id="ARBA00034808"/>
    </source>
</evidence>